<comment type="caution">
    <text evidence="1">The sequence shown here is derived from an EMBL/GenBank/DDBJ whole genome shotgun (WGS) entry which is preliminary data.</text>
</comment>
<name>A0ABT6H4H6_9BACI</name>
<reference evidence="1 2" key="1">
    <citation type="submission" date="2023-04" db="EMBL/GenBank/DDBJ databases">
        <title>Ectobacillus antri isolated from activated sludge.</title>
        <authorList>
            <person name="Yan P."/>
            <person name="Liu X."/>
        </authorList>
    </citation>
    <scope>NUCLEOTIDE SEQUENCE [LARGE SCALE GENOMIC DNA]</scope>
    <source>
        <strain evidence="1 2">C18H</strain>
    </source>
</reference>
<evidence type="ECO:0000313" key="1">
    <source>
        <dbReference type="EMBL" id="MDG5754153.1"/>
    </source>
</evidence>
<keyword evidence="2" id="KW-1185">Reference proteome</keyword>
<sequence>MYKYILSLITAVCLLSGCHTQEDKQAAPNAVETSATDRAAIVEGIQSVLTELQSFTKYLQTAADQEKIKSFGKNLAEKWDSFEDEVEEQYPEQYKKIEDNLYPLIGETGKAELDVDKIKSLLQQVQQDLNMFLTELQ</sequence>
<gene>
    <name evidence="1" type="ORF">P6P90_09225</name>
</gene>
<dbReference type="EMBL" id="JARULN010000006">
    <property type="protein sequence ID" value="MDG5754153.1"/>
    <property type="molecule type" value="Genomic_DNA"/>
</dbReference>
<proteinExistence type="predicted"/>
<protein>
    <submittedName>
        <fullName evidence="1">Uncharacterized protein</fullName>
    </submittedName>
</protein>
<evidence type="ECO:0000313" key="2">
    <source>
        <dbReference type="Proteomes" id="UP001218246"/>
    </source>
</evidence>
<dbReference type="Proteomes" id="UP001218246">
    <property type="component" value="Unassembled WGS sequence"/>
</dbReference>
<organism evidence="1 2">
    <name type="scientific">Ectobacillus antri</name>
    <dbReference type="NCBI Taxonomy" id="2486280"/>
    <lineage>
        <taxon>Bacteria</taxon>
        <taxon>Bacillati</taxon>
        <taxon>Bacillota</taxon>
        <taxon>Bacilli</taxon>
        <taxon>Bacillales</taxon>
        <taxon>Bacillaceae</taxon>
        <taxon>Ectobacillus</taxon>
    </lineage>
</organism>
<accession>A0ABT6H4H6</accession>
<dbReference type="PROSITE" id="PS51257">
    <property type="entry name" value="PROKAR_LIPOPROTEIN"/>
    <property type="match status" value="1"/>
</dbReference>
<dbReference type="RefSeq" id="WP_124564780.1">
    <property type="nucleotide sequence ID" value="NZ_JARRRY010000005.1"/>
</dbReference>